<dbReference type="Proteomes" id="UP000315496">
    <property type="component" value="Chromosome 4"/>
</dbReference>
<evidence type="ECO:0000313" key="3">
    <source>
        <dbReference type="EMBL" id="TNJ27154.1"/>
    </source>
</evidence>
<keyword evidence="1" id="KW-0175">Coiled coil</keyword>
<accession>A0A4Z1SN40</accession>
<gene>
    <name evidence="3" type="ORF">GMRT_11057</name>
</gene>
<keyword evidence="4" id="KW-1185">Reference proteome</keyword>
<feature type="compositionally biased region" description="Basic and acidic residues" evidence="2">
    <location>
        <begin position="1149"/>
        <end position="1158"/>
    </location>
</feature>
<reference evidence="3 4" key="1">
    <citation type="submission" date="2019-05" db="EMBL/GenBank/DDBJ databases">
        <title>The compact genome of Giardia muris reveals important steps in the evolution of intestinal protozoan parasites.</title>
        <authorList>
            <person name="Xu F."/>
            <person name="Jimenez-Gonzalez A."/>
            <person name="Einarsson E."/>
            <person name="Astvaldsson A."/>
            <person name="Peirasmaki D."/>
            <person name="Eckmann L."/>
            <person name="Andersson J.O."/>
            <person name="Svard S.G."/>
            <person name="Jerlstrom-Hultqvist J."/>
        </authorList>
    </citation>
    <scope>NUCLEOTIDE SEQUENCE [LARGE SCALE GENOMIC DNA]</scope>
    <source>
        <strain evidence="3 4">Roberts-Thomson</strain>
    </source>
</reference>
<comment type="caution">
    <text evidence="3">The sequence shown here is derived from an EMBL/GenBank/DDBJ whole genome shotgun (WGS) entry which is preliminary data.</text>
</comment>
<organism evidence="3 4">
    <name type="scientific">Giardia muris</name>
    <dbReference type="NCBI Taxonomy" id="5742"/>
    <lineage>
        <taxon>Eukaryota</taxon>
        <taxon>Metamonada</taxon>
        <taxon>Diplomonadida</taxon>
        <taxon>Hexamitidae</taxon>
        <taxon>Giardiinae</taxon>
        <taxon>Giardia</taxon>
    </lineage>
</organism>
<dbReference type="VEuPathDB" id="GiardiaDB:GMRT_11057"/>
<sequence>MFDEQGYLDWAAIGLPKEVELEEILRSMKLRKDTTSSCIDIIAQRGCFSSPSPDEASHDHINGYSTPSPWIQYLRGKSIRKVFNMLLEHLHTHMDSRLDEALMDLLFHRTSDATEELALFQEIYRVAFLPLGSSSSPVMESVTLAVIRLLFLIILPKFDHIRFQPGSFYSVLSYLPMQPKVAGSGVIKAWEERPVNPCIRAAVVDELMSAFILISHNPDLVSLPARDDMHFYTAGELSCREFLAYVNRLCSAIMENDISSITSLCEEYAIPAYHVAVSLFPLLLNVDSIHSHVSLPLTDLLLLDPDAFLRLPETSETFVVATVLSNRLQDPLLTPLSSHLCKHVKSSLMLYAASLITPRLYLGPTRLSSYFLAEMAFLLDPVPSLLGAYTLKDYEERYDIETVPVLKQLRRLTEGTSKPEPALLHLSIVTAFFQRFLVVVDEGRGRGQRQGIGDNDEVFDDMLDAEVYPPVALQDGTTVPTQMEVLLDEIFRIIIEGMEIDNIQQLAYQPLRPHLILGKLLGLFTHIVPKKVKTISETDRPHWTNADFMLGELIPSRLGTIISWLSRITALPKNQVTPLSLVSVVALLEPLLDQLSKLSIQYCTEVFRPSSASISIRPDLISRPCDILICLPTLLHCLIPDGVFTNERIISISLGLYFSPTYDQLVEYTDLVDVEVLCTNLLHMTSVLLQTYVREAQSPKRASLLKHCRALMIAVYLSCYIHTLLCYRATVELRGRRISPTPSQGAFFMRMAYGTHCKASTLYATLMHIPLQVGRQKDSMEGSCKNIDTFLETVRTLLVPTKAIHDKIVALKMELLSYSDSEPGMKHSSHGVDSIVIPLKGSTLPFCLQIPEAMREASQKGLENPDAIIDLPIACFGISFLKVFHLIIHDNLPLDSTRVTKEEEMKELEKALLMANNALKSLYRRFYLPYQEAFESQKERGEKGKVGLSVPTSYYFQGRYTLFMLVAVLLLDSLEIQAQLKTKIPKGLSRSLAELCSSKSIIVQILSSSLESLALSEFPPSCLEKSPVLRDLCRSPSALVPTRLLCHSIGLGAITMKAKEKDYMPLYALLTRVKTSKESAAIITLLTELFSTSKSKQGIPILSSSSSYKAVYGSLVPMHTPSFAPYSPTIVKQLLTPYNTDKTHHRRKTTEIHADPTS</sequence>
<evidence type="ECO:0000313" key="4">
    <source>
        <dbReference type="Proteomes" id="UP000315496"/>
    </source>
</evidence>
<feature type="region of interest" description="Disordered" evidence="2">
    <location>
        <begin position="1139"/>
        <end position="1158"/>
    </location>
</feature>
<dbReference type="EMBL" id="VDLU01000004">
    <property type="protein sequence ID" value="TNJ27154.1"/>
    <property type="molecule type" value="Genomic_DNA"/>
</dbReference>
<proteinExistence type="predicted"/>
<name>A0A4Z1SN40_GIAMU</name>
<evidence type="ECO:0000256" key="2">
    <source>
        <dbReference type="SAM" id="MobiDB-lite"/>
    </source>
</evidence>
<evidence type="ECO:0000256" key="1">
    <source>
        <dbReference type="SAM" id="Coils"/>
    </source>
</evidence>
<protein>
    <submittedName>
        <fullName evidence="3">Uncharacterized protein</fullName>
    </submittedName>
</protein>
<feature type="coiled-coil region" evidence="1">
    <location>
        <begin position="898"/>
        <end position="925"/>
    </location>
</feature>
<dbReference type="AlphaFoldDB" id="A0A4Z1SN40"/>